<keyword evidence="1" id="KW-0472">Membrane</keyword>
<evidence type="ECO:0000313" key="2">
    <source>
        <dbReference type="EMBL" id="GCC53286.1"/>
    </source>
</evidence>
<keyword evidence="1" id="KW-1133">Transmembrane helix</keyword>
<reference evidence="2 3" key="1">
    <citation type="submission" date="2018-11" db="EMBL/GenBank/DDBJ databases">
        <title>Chryseotalea sanarue gen. nov., sp., nov., a member of the family Cytophagaceae, isolated from a brackish lake in Hamamatsu Japan.</title>
        <authorList>
            <person name="Maejima Y."/>
            <person name="Iino T."/>
            <person name="Muraguchi Y."/>
            <person name="Fukuda K."/>
            <person name="Ohkuma M."/>
            <person name="Moriuchi R."/>
            <person name="Dohra H."/>
            <person name="Kimbara K."/>
            <person name="Shintani M."/>
        </authorList>
    </citation>
    <scope>NUCLEOTIDE SEQUENCE [LARGE SCALE GENOMIC DNA]</scope>
    <source>
        <strain evidence="2 3">Ys</strain>
    </source>
</reference>
<keyword evidence="3" id="KW-1185">Reference proteome</keyword>
<dbReference type="Proteomes" id="UP000288227">
    <property type="component" value="Unassembled WGS sequence"/>
</dbReference>
<feature type="transmembrane region" description="Helical" evidence="1">
    <location>
        <begin position="12"/>
        <end position="32"/>
    </location>
</feature>
<keyword evidence="1" id="KW-0812">Transmembrane</keyword>
<comment type="caution">
    <text evidence="2">The sequence shown here is derived from an EMBL/GenBank/DDBJ whole genome shotgun (WGS) entry which is preliminary data.</text>
</comment>
<dbReference type="EMBL" id="BHXQ01000007">
    <property type="protein sequence ID" value="GCC53286.1"/>
    <property type="molecule type" value="Genomic_DNA"/>
</dbReference>
<organism evidence="2 3">
    <name type="scientific">Chryseotalea sanaruensis</name>
    <dbReference type="NCBI Taxonomy" id="2482724"/>
    <lineage>
        <taxon>Bacteria</taxon>
        <taxon>Pseudomonadati</taxon>
        <taxon>Bacteroidota</taxon>
        <taxon>Cytophagia</taxon>
        <taxon>Cytophagales</taxon>
        <taxon>Chryseotaleaceae</taxon>
        <taxon>Chryseotalea</taxon>
    </lineage>
</organism>
<gene>
    <name evidence="2" type="ORF">SanaruYs_35290</name>
</gene>
<sequence length="42" mass="4661">MFTQYTGDGVSIFIAIVAVLIGFATAIGYIDFMKTKKQEKKD</sequence>
<evidence type="ECO:0000313" key="3">
    <source>
        <dbReference type="Proteomes" id="UP000288227"/>
    </source>
</evidence>
<protein>
    <submittedName>
        <fullName evidence="2">Uncharacterized protein</fullName>
    </submittedName>
</protein>
<evidence type="ECO:0000256" key="1">
    <source>
        <dbReference type="SAM" id="Phobius"/>
    </source>
</evidence>
<name>A0A401UEF7_9BACT</name>
<dbReference type="RefSeq" id="WP_262708691.1">
    <property type="nucleotide sequence ID" value="NZ_BHXQ01000007.1"/>
</dbReference>
<proteinExistence type="predicted"/>
<accession>A0A401UEF7</accession>
<dbReference type="AlphaFoldDB" id="A0A401UEF7"/>